<dbReference type="STRING" id="1338436.LK10_17130"/>
<name>A0A0B2AH66_9MICC</name>
<sequence length="311" mass="33535">MGKAARLRSARANETDTDSADRYIEGFTVGRADRLRSHCVDAIRGLGYRAWDRESHIVITGGPFRPPGATLGFATIAREASRVGEEAWPGLVADIVGHLIESALAAPPHLGREELRKGIFPRFSAPGRIPEARLVDDYSYARWLGDMPLLLAVRHSHASAFLADIHLSKAGGAERAWKVAEANLFEAGLGELTVYTSPSGANVLVCESEHPRQAAWLAYPERLMDVLGLEIGPRGVLFCAPAHRILGIHVLGPGASVEDARSVINLAGILGEDEIAPLTQELFWWRPGHPVLPVSPEGVIEGISAFDTIDG</sequence>
<dbReference type="AlphaFoldDB" id="A0A0B2AH66"/>
<evidence type="ECO:0000313" key="2">
    <source>
        <dbReference type="Proteomes" id="UP000030982"/>
    </source>
</evidence>
<evidence type="ECO:0000313" key="1">
    <source>
        <dbReference type="EMBL" id="KHL01162.1"/>
    </source>
</evidence>
<dbReference type="EMBL" id="JTDL01000144">
    <property type="protein sequence ID" value="KHL01162.1"/>
    <property type="molecule type" value="Genomic_DNA"/>
</dbReference>
<dbReference type="Proteomes" id="UP000030982">
    <property type="component" value="Unassembled WGS sequence"/>
</dbReference>
<keyword evidence="2" id="KW-1185">Reference proteome</keyword>
<comment type="caution">
    <text evidence="1">The sequence shown here is derived from an EMBL/GenBank/DDBJ whole genome shotgun (WGS) entry which is preliminary data.</text>
</comment>
<organism evidence="1 2">
    <name type="scientific">Sinomonas humi</name>
    <dbReference type="NCBI Taxonomy" id="1338436"/>
    <lineage>
        <taxon>Bacteria</taxon>
        <taxon>Bacillati</taxon>
        <taxon>Actinomycetota</taxon>
        <taxon>Actinomycetes</taxon>
        <taxon>Micrococcales</taxon>
        <taxon>Micrococcaceae</taxon>
        <taxon>Sinomonas</taxon>
    </lineage>
</organism>
<reference evidence="1 2" key="1">
    <citation type="submission" date="2014-09" db="EMBL/GenBank/DDBJ databases">
        <title>Genome sequence of Sinomonas sp. MUSC 117.</title>
        <authorList>
            <person name="Lee L.-H."/>
        </authorList>
    </citation>
    <scope>NUCLEOTIDE SEQUENCE [LARGE SCALE GENOMIC DNA]</scope>
    <source>
        <strain evidence="1 2">MUSC 117</strain>
    </source>
</reference>
<gene>
    <name evidence="1" type="ORF">LK10_17130</name>
</gene>
<accession>A0A0B2AH66</accession>
<protein>
    <submittedName>
        <fullName evidence="1">Uncharacterized protein</fullName>
    </submittedName>
</protein>
<proteinExistence type="predicted"/>